<evidence type="ECO:0000313" key="8">
    <source>
        <dbReference type="Proteomes" id="UP000573001"/>
    </source>
</evidence>
<sequence length="323" mass="35176">MIRALGCRVGVVADWMVDAPRATTALSLLRTVIGVVSVALYIRQYAWRSTFFGPDGVYGLDGIREYTARIGTWSIYAASDSVVFFEIVFHIGLVVALLVTLGVGGRPVLAAHYVLLWSLYMANPAFMDGGDALAASAVLFLLLTRCYSAFTIVERRRKRETGPFASVLNNTGLLFLVTQVTVVYLMAGLYKVQGELWQDGTALYYILNVPEFFLPGITPLLVQSDWLMVIGAYATVLTSVFFPVLVFFRAGRPVAVTAMLTFHLAIAVLMGLTSFALVMAAFDLLFVNAHVVSFHRRARSLCGGAAARLTARLQKVGHGAESA</sequence>
<feature type="transmembrane region" description="Helical" evidence="5">
    <location>
        <begin position="25"/>
        <end position="42"/>
    </location>
</feature>
<name>A0ABX2MD33_9MICO</name>
<evidence type="ECO:0000256" key="2">
    <source>
        <dbReference type="ARBA" id="ARBA00022692"/>
    </source>
</evidence>
<evidence type="ECO:0000256" key="5">
    <source>
        <dbReference type="SAM" id="Phobius"/>
    </source>
</evidence>
<proteinExistence type="predicted"/>
<keyword evidence="3 5" id="KW-1133">Transmembrane helix</keyword>
<feature type="transmembrane region" description="Helical" evidence="5">
    <location>
        <begin position="260"/>
        <end position="287"/>
    </location>
</feature>
<dbReference type="InterPro" id="IPR011020">
    <property type="entry name" value="HTTM-like"/>
</dbReference>
<feature type="transmembrane region" description="Helical" evidence="5">
    <location>
        <begin position="229"/>
        <end position="248"/>
    </location>
</feature>
<evidence type="ECO:0000256" key="4">
    <source>
        <dbReference type="ARBA" id="ARBA00023136"/>
    </source>
</evidence>
<evidence type="ECO:0000256" key="3">
    <source>
        <dbReference type="ARBA" id="ARBA00022989"/>
    </source>
</evidence>
<dbReference type="Pfam" id="PF05090">
    <property type="entry name" value="HTTM"/>
    <property type="match status" value="1"/>
</dbReference>
<evidence type="ECO:0000259" key="6">
    <source>
        <dbReference type="SMART" id="SM00752"/>
    </source>
</evidence>
<feature type="transmembrane region" description="Helical" evidence="5">
    <location>
        <begin position="173"/>
        <end position="190"/>
    </location>
</feature>
<evidence type="ECO:0000313" key="7">
    <source>
        <dbReference type="EMBL" id="NUU13219.1"/>
    </source>
</evidence>
<keyword evidence="4 5" id="KW-0472">Membrane</keyword>
<organism evidence="7 8">
    <name type="scientific">Curtobacterium pusillum</name>
    <dbReference type="NCBI Taxonomy" id="69373"/>
    <lineage>
        <taxon>Bacteria</taxon>
        <taxon>Bacillati</taxon>
        <taxon>Actinomycetota</taxon>
        <taxon>Actinomycetes</taxon>
        <taxon>Micrococcales</taxon>
        <taxon>Microbacteriaceae</taxon>
        <taxon>Curtobacterium</taxon>
    </lineage>
</organism>
<dbReference type="PANTHER" id="PTHR39535">
    <property type="entry name" value="SPORULATION-DELAYING PROTEIN SDPB"/>
    <property type="match status" value="1"/>
</dbReference>
<dbReference type="RefSeq" id="WP_175350773.1">
    <property type="nucleotide sequence ID" value="NZ_BAAAWQ010000001.1"/>
</dbReference>
<feature type="transmembrane region" description="Helical" evidence="5">
    <location>
        <begin position="82"/>
        <end position="101"/>
    </location>
</feature>
<gene>
    <name evidence="7" type="ORF">HP507_05130</name>
</gene>
<keyword evidence="2 5" id="KW-0812">Transmembrane</keyword>
<protein>
    <submittedName>
        <fullName evidence="7">HTTM domain-containing protein</fullName>
    </submittedName>
</protein>
<comment type="subcellular location">
    <subcellularLocation>
        <location evidence="1">Endomembrane system</location>
        <topology evidence="1">Multi-pass membrane protein</topology>
    </subcellularLocation>
</comment>
<dbReference type="InterPro" id="IPR052964">
    <property type="entry name" value="Sporulation_signal_mat"/>
</dbReference>
<dbReference type="Proteomes" id="UP000573001">
    <property type="component" value="Unassembled WGS sequence"/>
</dbReference>
<keyword evidence="8" id="KW-1185">Reference proteome</keyword>
<evidence type="ECO:0000256" key="1">
    <source>
        <dbReference type="ARBA" id="ARBA00004127"/>
    </source>
</evidence>
<comment type="caution">
    <text evidence="7">The sequence shown here is derived from an EMBL/GenBank/DDBJ whole genome shotgun (WGS) entry which is preliminary data.</text>
</comment>
<accession>A0ABX2MD33</accession>
<reference evidence="7 8" key="1">
    <citation type="submission" date="2020-05" db="EMBL/GenBank/DDBJ databases">
        <title>Genome Sequencing of Type Strains.</title>
        <authorList>
            <person name="Lemaire J.F."/>
            <person name="Inderbitzin P."/>
            <person name="Gregorio O.A."/>
            <person name="Collins S.B."/>
            <person name="Wespe N."/>
            <person name="Knight-Connoni V."/>
        </authorList>
    </citation>
    <scope>NUCLEOTIDE SEQUENCE [LARGE SCALE GENOMIC DNA]</scope>
    <source>
        <strain evidence="7 8">ATCC 19096</strain>
    </source>
</reference>
<dbReference type="PANTHER" id="PTHR39535:SF2">
    <property type="entry name" value="HTTM DOMAIN-CONTAINING PROTEIN"/>
    <property type="match status" value="1"/>
</dbReference>
<dbReference type="EMBL" id="JABMCE010000061">
    <property type="protein sequence ID" value="NUU13219.1"/>
    <property type="molecule type" value="Genomic_DNA"/>
</dbReference>
<dbReference type="SMART" id="SM00752">
    <property type="entry name" value="HTTM"/>
    <property type="match status" value="1"/>
</dbReference>
<feature type="domain" description="HTTM-like" evidence="6">
    <location>
        <begin position="18"/>
        <end position="291"/>
    </location>
</feature>
<dbReference type="InterPro" id="IPR053934">
    <property type="entry name" value="HTTM_dom"/>
</dbReference>
<feature type="transmembrane region" description="Helical" evidence="5">
    <location>
        <begin position="132"/>
        <end position="153"/>
    </location>
</feature>